<comment type="caution">
    <text evidence="1">The sequence shown here is derived from an EMBL/GenBank/DDBJ whole genome shotgun (WGS) entry which is preliminary data.</text>
</comment>
<keyword evidence="2" id="KW-1185">Reference proteome</keyword>
<accession>A0ACB9QGQ8</accession>
<sequence>MNCFSCFQCNGGEEEEGSSSPHADQDNKKQKAGGDVKPKQIEQASIPSKYYNFRELASATKNFRQECLLGEGGFGRVYKGTLPGTGQVVAVKQLDRHGLQGNQEFLTEVMALSQLDHENLVKLVGYCADGDQRLLVFEYMSGGSLEDHLFDIGEDKKPLDWLARMRIAFGAAQGLEYLHDKADPPVIYRDFKTSKILMDSHVNPKLSDFGLAKLGPSNDKMQVSSRAMGTYGYSAPEYDARTGTLTVKSDIYSFGVVLLELITGRKAIDNKRPTQEQNLVTWARPKFRDPKSFPDMADPLLERKFPEKGLNQAVAVAAMCLQEEASVRPLIADVVATLGFLMMAEPEPVSAPIPESMPSQKEGRNSKKHPNNGDESGADSHSSSDSDAEENSRLNHDLRSASKAKEGKEDSSSDDEEEADFKNLASENKEYDSAGSSSMISFSGGGSLLSREKSSVSRVPSTSANRQVSVAFSEQSVSSRRGLGKEWSRKSTKKSKRDSGRLSPRGSISSSSRRSNSDISQDDVDLLTPRGSITSSGRKSSKKSHFRSSKKLSSRDHSSVFGRGSSVKSCNGNDSSPRSSVEYQGHDHGHYFGDVNEEGSEGSSSDEEAHE</sequence>
<protein>
    <submittedName>
        <fullName evidence="1">Uncharacterized protein</fullName>
    </submittedName>
</protein>
<dbReference type="EMBL" id="CM042885">
    <property type="protein sequence ID" value="KAI4364627.1"/>
    <property type="molecule type" value="Genomic_DNA"/>
</dbReference>
<organism evidence="1 2">
    <name type="scientific">Melastoma candidum</name>
    <dbReference type="NCBI Taxonomy" id="119954"/>
    <lineage>
        <taxon>Eukaryota</taxon>
        <taxon>Viridiplantae</taxon>
        <taxon>Streptophyta</taxon>
        <taxon>Embryophyta</taxon>
        <taxon>Tracheophyta</taxon>
        <taxon>Spermatophyta</taxon>
        <taxon>Magnoliopsida</taxon>
        <taxon>eudicotyledons</taxon>
        <taxon>Gunneridae</taxon>
        <taxon>Pentapetalae</taxon>
        <taxon>rosids</taxon>
        <taxon>malvids</taxon>
        <taxon>Myrtales</taxon>
        <taxon>Melastomataceae</taxon>
        <taxon>Melastomatoideae</taxon>
        <taxon>Melastomateae</taxon>
        <taxon>Melastoma</taxon>
    </lineage>
</organism>
<dbReference type="Proteomes" id="UP001057402">
    <property type="component" value="Chromosome 6"/>
</dbReference>
<name>A0ACB9QGQ8_9MYRT</name>
<evidence type="ECO:0000313" key="2">
    <source>
        <dbReference type="Proteomes" id="UP001057402"/>
    </source>
</evidence>
<gene>
    <name evidence="1" type="ORF">MLD38_020692</name>
</gene>
<proteinExistence type="predicted"/>
<evidence type="ECO:0000313" key="1">
    <source>
        <dbReference type="EMBL" id="KAI4364627.1"/>
    </source>
</evidence>
<reference evidence="2" key="1">
    <citation type="journal article" date="2023" name="Front. Plant Sci.">
        <title>Chromosomal-level genome assembly of Melastoma candidum provides insights into trichome evolution.</title>
        <authorList>
            <person name="Zhong Y."/>
            <person name="Wu W."/>
            <person name="Sun C."/>
            <person name="Zou P."/>
            <person name="Liu Y."/>
            <person name="Dai S."/>
            <person name="Zhou R."/>
        </authorList>
    </citation>
    <scope>NUCLEOTIDE SEQUENCE [LARGE SCALE GENOMIC DNA]</scope>
</reference>